<proteinExistence type="predicted"/>
<dbReference type="AlphaFoldDB" id="A0A6I4TUS6"/>
<protein>
    <recommendedName>
        <fullName evidence="4">Lipoprotein</fullName>
    </recommendedName>
</protein>
<keyword evidence="1" id="KW-0732">Signal</keyword>
<comment type="caution">
    <text evidence="2">The sequence shown here is derived from an EMBL/GenBank/DDBJ whole genome shotgun (WGS) entry which is preliminary data.</text>
</comment>
<gene>
    <name evidence="2" type="ORF">GRI97_03450</name>
</gene>
<dbReference type="RefSeq" id="WP_161389718.1">
    <property type="nucleotide sequence ID" value="NZ_JBHSCP010000001.1"/>
</dbReference>
<feature type="signal peptide" evidence="1">
    <location>
        <begin position="1"/>
        <end position="24"/>
    </location>
</feature>
<organism evidence="2 3">
    <name type="scientific">Croceibacterium xixiisoli</name>
    <dbReference type="NCBI Taxonomy" id="1476466"/>
    <lineage>
        <taxon>Bacteria</taxon>
        <taxon>Pseudomonadati</taxon>
        <taxon>Pseudomonadota</taxon>
        <taxon>Alphaproteobacteria</taxon>
        <taxon>Sphingomonadales</taxon>
        <taxon>Erythrobacteraceae</taxon>
        <taxon>Croceibacterium</taxon>
    </lineage>
</organism>
<dbReference type="EMBL" id="WTYJ01000001">
    <property type="protein sequence ID" value="MXO98043.1"/>
    <property type="molecule type" value="Genomic_DNA"/>
</dbReference>
<evidence type="ECO:0000313" key="3">
    <source>
        <dbReference type="Proteomes" id="UP000469430"/>
    </source>
</evidence>
<feature type="chain" id="PRO_5026190289" description="Lipoprotein" evidence="1">
    <location>
        <begin position="25"/>
        <end position="249"/>
    </location>
</feature>
<dbReference type="Proteomes" id="UP000469430">
    <property type="component" value="Unassembled WGS sequence"/>
</dbReference>
<accession>A0A6I4TUS6</accession>
<dbReference type="OrthoDB" id="8900715at2"/>
<evidence type="ECO:0000256" key="1">
    <source>
        <dbReference type="SAM" id="SignalP"/>
    </source>
</evidence>
<name>A0A6I4TUS6_9SPHN</name>
<sequence length="249" mass="26752">MNRKYLALALAGACVSVSAVSAQAQERSAVRPDFAVVDREAVRVIVYRPRVTVGEQSTGGLFEPRADWNDQARQFLDAALVNSQQALGHSVIAPPEISGEQGRLLNQYQALFNSVADSVINYQFFVGNRLETKKRDNRNSQFDWSLGPGVRNLPGAEGADYALFLTTTDHYGSTGRKVLQVFAALGGVGVQSGVHAGYAGLVDLKTGDILWINADKQMGGDVRTPDGAARRMSQLLEDFPLASPAAAAN</sequence>
<evidence type="ECO:0000313" key="2">
    <source>
        <dbReference type="EMBL" id="MXO98043.1"/>
    </source>
</evidence>
<keyword evidence="3" id="KW-1185">Reference proteome</keyword>
<reference evidence="2 3" key="1">
    <citation type="submission" date="2019-12" db="EMBL/GenBank/DDBJ databases">
        <title>Genomic-based taxomic classification of the family Erythrobacteraceae.</title>
        <authorList>
            <person name="Xu L."/>
        </authorList>
    </citation>
    <scope>NUCLEOTIDE SEQUENCE [LARGE SCALE GENOMIC DNA]</scope>
    <source>
        <strain evidence="2 3">S36</strain>
    </source>
</reference>
<evidence type="ECO:0008006" key="4">
    <source>
        <dbReference type="Google" id="ProtNLM"/>
    </source>
</evidence>